<feature type="signal peptide" evidence="11">
    <location>
        <begin position="1"/>
        <end position="16"/>
    </location>
</feature>
<dbReference type="Proteomes" id="UP000007266">
    <property type="component" value="Linkage group 3"/>
</dbReference>
<dbReference type="Pfam" id="PF02949">
    <property type="entry name" value="7tm_6"/>
    <property type="match status" value="1"/>
</dbReference>
<name>A0A139WM52_TRICA</name>
<keyword evidence="8 10" id="KW-0675">Receptor</keyword>
<evidence type="ECO:0000256" key="5">
    <source>
        <dbReference type="ARBA" id="ARBA00022725"/>
    </source>
</evidence>
<gene>
    <name evidence="12" type="primary">AUGUSTUS-3.0.2_32357</name>
    <name evidence="12" type="ORF">TcasGA2_TC032357</name>
</gene>
<protein>
    <recommendedName>
        <fullName evidence="10">Odorant receptor</fullName>
    </recommendedName>
</protein>
<comment type="subcellular location">
    <subcellularLocation>
        <location evidence="1 10">Cell membrane</location>
        <topology evidence="1 10">Multi-pass membrane protein</topology>
    </subcellularLocation>
</comment>
<keyword evidence="4 10" id="KW-0812">Transmembrane</keyword>
<accession>A0A139WM52</accession>
<keyword evidence="13" id="KW-1185">Reference proteome</keyword>
<keyword evidence="11" id="KW-0732">Signal</keyword>
<dbReference type="InParanoid" id="A0A139WM52"/>
<organism evidence="12 13">
    <name type="scientific">Tribolium castaneum</name>
    <name type="common">Red flour beetle</name>
    <dbReference type="NCBI Taxonomy" id="7070"/>
    <lineage>
        <taxon>Eukaryota</taxon>
        <taxon>Metazoa</taxon>
        <taxon>Ecdysozoa</taxon>
        <taxon>Arthropoda</taxon>
        <taxon>Hexapoda</taxon>
        <taxon>Insecta</taxon>
        <taxon>Pterygota</taxon>
        <taxon>Neoptera</taxon>
        <taxon>Endopterygota</taxon>
        <taxon>Coleoptera</taxon>
        <taxon>Polyphaga</taxon>
        <taxon>Cucujiformia</taxon>
        <taxon>Tenebrionidae</taxon>
        <taxon>Tenebrionidae incertae sedis</taxon>
        <taxon>Tribolium</taxon>
    </lineage>
</organism>
<proteinExistence type="inferred from homology"/>
<evidence type="ECO:0000256" key="1">
    <source>
        <dbReference type="ARBA" id="ARBA00004651"/>
    </source>
</evidence>
<evidence type="ECO:0000256" key="2">
    <source>
        <dbReference type="ARBA" id="ARBA00022475"/>
    </source>
</evidence>
<dbReference type="GO" id="GO:0004984">
    <property type="term" value="F:olfactory receptor activity"/>
    <property type="evidence" value="ECO:0000318"/>
    <property type="project" value="GO_Central"/>
</dbReference>
<keyword evidence="5 10" id="KW-0552">Olfaction</keyword>
<evidence type="ECO:0000256" key="9">
    <source>
        <dbReference type="ARBA" id="ARBA00023224"/>
    </source>
</evidence>
<dbReference type="PANTHER" id="PTHR21137:SF35">
    <property type="entry name" value="ODORANT RECEPTOR 19A-RELATED"/>
    <property type="match status" value="1"/>
</dbReference>
<feature type="transmembrane region" description="Helical" evidence="10">
    <location>
        <begin position="125"/>
        <end position="143"/>
    </location>
</feature>
<evidence type="ECO:0000313" key="13">
    <source>
        <dbReference type="Proteomes" id="UP000007266"/>
    </source>
</evidence>
<dbReference type="FunCoup" id="A0A139WM52">
    <property type="interactions" value="61"/>
</dbReference>
<comment type="similarity">
    <text evidence="10">Belongs to the insect chemoreceptor superfamily. Heteromeric odorant receptor channel (TC 1.A.69) family.</text>
</comment>
<dbReference type="GO" id="GO:0007165">
    <property type="term" value="P:signal transduction"/>
    <property type="evidence" value="ECO:0007669"/>
    <property type="project" value="UniProtKB-KW"/>
</dbReference>
<feature type="chain" id="PRO_5007300171" description="Odorant receptor" evidence="11">
    <location>
        <begin position="17"/>
        <end position="376"/>
    </location>
</feature>
<dbReference type="GO" id="GO:0005886">
    <property type="term" value="C:plasma membrane"/>
    <property type="evidence" value="ECO:0000318"/>
    <property type="project" value="GO_Central"/>
</dbReference>
<feature type="transmembrane region" description="Helical" evidence="10">
    <location>
        <begin position="278"/>
        <end position="298"/>
    </location>
</feature>
<evidence type="ECO:0000256" key="6">
    <source>
        <dbReference type="ARBA" id="ARBA00022989"/>
    </source>
</evidence>
<sequence length="376" mass="43245">MFKSVVLFALLAVAFAAPAPKPIANPKAKPTFYATAYTVPAAVAAPVIAYAEDLDGHVVYADEYYEPAVYTAYEILQAFYILMNMRALKGTLNNLQKNEMFQPKNLKQIKMVQPSLNEWTTLFRMFWFSGFAAMFLLSLFPLVDGTYKEFRLPFLAWYPYDTKSSPFYELMYLHQVISTYTVGVVDISADTLIAALNMYVGTQCDILCDNIRDIDGPVQEMDAKWKKCFTHHKEILKFAEHCQKFFNWIVLTQFCASVISIGLSMFQLTLVVPLSSEFFMFIFYLGAITVEIFMYCWFGNEVELKSSNILYATFEVNWVDAPQEVKKSILIFAIRCQNPIKMSSLNLFYLTLETFKAILRTSWSYFAVLRQVNARE</sequence>
<dbReference type="PANTHER" id="PTHR21137">
    <property type="entry name" value="ODORANT RECEPTOR"/>
    <property type="match status" value="1"/>
</dbReference>
<evidence type="ECO:0000256" key="11">
    <source>
        <dbReference type="SAM" id="SignalP"/>
    </source>
</evidence>
<dbReference type="GO" id="GO:0050911">
    <property type="term" value="P:detection of chemical stimulus involved in sensory perception of smell"/>
    <property type="evidence" value="ECO:0000318"/>
    <property type="project" value="GO_Central"/>
</dbReference>
<reference evidence="12 13" key="1">
    <citation type="journal article" date="2008" name="Nature">
        <title>The genome of the model beetle and pest Tribolium castaneum.</title>
        <authorList>
            <consortium name="Tribolium Genome Sequencing Consortium"/>
            <person name="Richards S."/>
            <person name="Gibbs R.A."/>
            <person name="Weinstock G.M."/>
            <person name="Brown S.J."/>
            <person name="Denell R."/>
            <person name="Beeman R.W."/>
            <person name="Gibbs R."/>
            <person name="Beeman R.W."/>
            <person name="Brown S.J."/>
            <person name="Bucher G."/>
            <person name="Friedrich M."/>
            <person name="Grimmelikhuijzen C.J."/>
            <person name="Klingler M."/>
            <person name="Lorenzen M."/>
            <person name="Richards S."/>
            <person name="Roth S."/>
            <person name="Schroder R."/>
            <person name="Tautz D."/>
            <person name="Zdobnov E.M."/>
            <person name="Muzny D."/>
            <person name="Gibbs R.A."/>
            <person name="Weinstock G.M."/>
            <person name="Attaway T."/>
            <person name="Bell S."/>
            <person name="Buhay C.J."/>
            <person name="Chandrabose M.N."/>
            <person name="Chavez D."/>
            <person name="Clerk-Blankenburg K.P."/>
            <person name="Cree A."/>
            <person name="Dao M."/>
            <person name="Davis C."/>
            <person name="Chacko J."/>
            <person name="Dinh H."/>
            <person name="Dugan-Rocha S."/>
            <person name="Fowler G."/>
            <person name="Garner T.T."/>
            <person name="Garnes J."/>
            <person name="Gnirke A."/>
            <person name="Hawes A."/>
            <person name="Hernandez J."/>
            <person name="Hines S."/>
            <person name="Holder M."/>
            <person name="Hume J."/>
            <person name="Jhangiani S.N."/>
            <person name="Joshi V."/>
            <person name="Khan Z.M."/>
            <person name="Jackson L."/>
            <person name="Kovar C."/>
            <person name="Kowis A."/>
            <person name="Lee S."/>
            <person name="Lewis L.R."/>
            <person name="Margolis J."/>
            <person name="Morgan M."/>
            <person name="Nazareth L.V."/>
            <person name="Nguyen N."/>
            <person name="Okwuonu G."/>
            <person name="Parker D."/>
            <person name="Richards S."/>
            <person name="Ruiz S.J."/>
            <person name="Santibanez J."/>
            <person name="Savard J."/>
            <person name="Scherer S.E."/>
            <person name="Schneider B."/>
            <person name="Sodergren E."/>
            <person name="Tautz D."/>
            <person name="Vattahil S."/>
            <person name="Villasana D."/>
            <person name="White C.S."/>
            <person name="Wright R."/>
            <person name="Park Y."/>
            <person name="Beeman R.W."/>
            <person name="Lord J."/>
            <person name="Oppert B."/>
            <person name="Lorenzen M."/>
            <person name="Brown S."/>
            <person name="Wang L."/>
            <person name="Savard J."/>
            <person name="Tautz D."/>
            <person name="Richards S."/>
            <person name="Weinstock G."/>
            <person name="Gibbs R.A."/>
            <person name="Liu Y."/>
            <person name="Worley K."/>
            <person name="Weinstock G."/>
            <person name="Elsik C.G."/>
            <person name="Reese J.T."/>
            <person name="Elhaik E."/>
            <person name="Landan G."/>
            <person name="Graur D."/>
            <person name="Arensburger P."/>
            <person name="Atkinson P."/>
            <person name="Beeman R.W."/>
            <person name="Beidler J."/>
            <person name="Brown S.J."/>
            <person name="Demuth J.P."/>
            <person name="Drury D.W."/>
            <person name="Du Y.Z."/>
            <person name="Fujiwara H."/>
            <person name="Lorenzen M."/>
            <person name="Maselli V."/>
            <person name="Osanai M."/>
            <person name="Park Y."/>
            <person name="Robertson H.M."/>
            <person name="Tu Z."/>
            <person name="Wang J.J."/>
            <person name="Wang S."/>
            <person name="Richards S."/>
            <person name="Song H."/>
            <person name="Zhang L."/>
            <person name="Sodergren E."/>
            <person name="Werner D."/>
            <person name="Stanke M."/>
            <person name="Morgenstern B."/>
            <person name="Solovyev V."/>
            <person name="Kosarev P."/>
            <person name="Brown G."/>
            <person name="Chen H.C."/>
            <person name="Ermolaeva O."/>
            <person name="Hlavina W."/>
            <person name="Kapustin Y."/>
            <person name="Kiryutin B."/>
            <person name="Kitts P."/>
            <person name="Maglott D."/>
            <person name="Pruitt K."/>
            <person name="Sapojnikov V."/>
            <person name="Souvorov A."/>
            <person name="Mackey A.J."/>
            <person name="Waterhouse R.M."/>
            <person name="Wyder S."/>
            <person name="Zdobnov E.M."/>
            <person name="Zdobnov E.M."/>
            <person name="Wyder S."/>
            <person name="Kriventseva E.V."/>
            <person name="Kadowaki T."/>
            <person name="Bork P."/>
            <person name="Aranda M."/>
            <person name="Bao R."/>
            <person name="Beermann A."/>
            <person name="Berns N."/>
            <person name="Bolognesi R."/>
            <person name="Bonneton F."/>
            <person name="Bopp D."/>
            <person name="Brown S.J."/>
            <person name="Bucher G."/>
            <person name="Butts T."/>
            <person name="Chaumot A."/>
            <person name="Denell R.E."/>
            <person name="Ferrier D.E."/>
            <person name="Friedrich M."/>
            <person name="Gordon C.M."/>
            <person name="Jindra M."/>
            <person name="Klingler M."/>
            <person name="Lan Q."/>
            <person name="Lattorff H.M."/>
            <person name="Laudet V."/>
            <person name="von Levetsow C."/>
            <person name="Liu Z."/>
            <person name="Lutz R."/>
            <person name="Lynch J.A."/>
            <person name="da Fonseca R.N."/>
            <person name="Posnien N."/>
            <person name="Reuter R."/>
            <person name="Roth S."/>
            <person name="Savard J."/>
            <person name="Schinko J.B."/>
            <person name="Schmitt C."/>
            <person name="Schoppmeier M."/>
            <person name="Schroder R."/>
            <person name="Shippy T.D."/>
            <person name="Simonnet F."/>
            <person name="Marques-Souza H."/>
            <person name="Tautz D."/>
            <person name="Tomoyasu Y."/>
            <person name="Trauner J."/>
            <person name="Van der Zee M."/>
            <person name="Vervoort M."/>
            <person name="Wittkopp N."/>
            <person name="Wimmer E.A."/>
            <person name="Yang X."/>
            <person name="Jones A.K."/>
            <person name="Sattelle D.B."/>
            <person name="Ebert P.R."/>
            <person name="Nelson D."/>
            <person name="Scott J.G."/>
            <person name="Beeman R.W."/>
            <person name="Muthukrishnan S."/>
            <person name="Kramer K.J."/>
            <person name="Arakane Y."/>
            <person name="Beeman R.W."/>
            <person name="Zhu Q."/>
            <person name="Hogenkamp D."/>
            <person name="Dixit R."/>
            <person name="Oppert B."/>
            <person name="Jiang H."/>
            <person name="Zou Z."/>
            <person name="Marshall J."/>
            <person name="Elpidina E."/>
            <person name="Vinokurov K."/>
            <person name="Oppert C."/>
            <person name="Zou Z."/>
            <person name="Evans J."/>
            <person name="Lu Z."/>
            <person name="Zhao P."/>
            <person name="Sumathipala N."/>
            <person name="Altincicek B."/>
            <person name="Vilcinskas A."/>
            <person name="Williams M."/>
            <person name="Hultmark D."/>
            <person name="Hetru C."/>
            <person name="Jiang H."/>
            <person name="Grimmelikhuijzen C.J."/>
            <person name="Hauser F."/>
            <person name="Cazzamali G."/>
            <person name="Williamson M."/>
            <person name="Park Y."/>
            <person name="Li B."/>
            <person name="Tanaka Y."/>
            <person name="Predel R."/>
            <person name="Neupert S."/>
            <person name="Schachtner J."/>
            <person name="Verleyen P."/>
            <person name="Raible F."/>
            <person name="Bork P."/>
            <person name="Friedrich M."/>
            <person name="Walden K.K."/>
            <person name="Robertson H.M."/>
            <person name="Angeli S."/>
            <person name="Foret S."/>
            <person name="Bucher G."/>
            <person name="Schuetz S."/>
            <person name="Maleszka R."/>
            <person name="Wimmer E.A."/>
            <person name="Beeman R.W."/>
            <person name="Lorenzen M."/>
            <person name="Tomoyasu Y."/>
            <person name="Miller S.C."/>
            <person name="Grossmann D."/>
            <person name="Bucher G."/>
        </authorList>
    </citation>
    <scope>NUCLEOTIDE SEQUENCE [LARGE SCALE GENOMIC DNA]</scope>
    <source>
        <strain evidence="12 13">Georgia GA2</strain>
    </source>
</reference>
<dbReference type="EMBL" id="KQ971319">
    <property type="protein sequence ID" value="KYB28921.1"/>
    <property type="molecule type" value="Genomic_DNA"/>
</dbReference>
<feature type="transmembrane region" description="Helical" evidence="10">
    <location>
        <begin position="245"/>
        <end position="266"/>
    </location>
</feature>
<keyword evidence="2" id="KW-1003">Cell membrane</keyword>
<evidence type="ECO:0000256" key="10">
    <source>
        <dbReference type="RuleBase" id="RU351113"/>
    </source>
</evidence>
<keyword evidence="6 10" id="KW-1133">Transmembrane helix</keyword>
<keyword evidence="7 10" id="KW-0472">Membrane</keyword>
<evidence type="ECO:0000256" key="4">
    <source>
        <dbReference type="ARBA" id="ARBA00022692"/>
    </source>
</evidence>
<dbReference type="GO" id="GO:0005549">
    <property type="term" value="F:odorant binding"/>
    <property type="evidence" value="ECO:0007669"/>
    <property type="project" value="InterPro"/>
</dbReference>
<evidence type="ECO:0000256" key="7">
    <source>
        <dbReference type="ARBA" id="ARBA00023136"/>
    </source>
</evidence>
<evidence type="ECO:0000256" key="3">
    <source>
        <dbReference type="ARBA" id="ARBA00022606"/>
    </source>
</evidence>
<keyword evidence="9 10" id="KW-0807">Transducer</keyword>
<keyword evidence="3 10" id="KW-0716">Sensory transduction</keyword>
<dbReference type="InterPro" id="IPR004117">
    <property type="entry name" value="7tm6_olfct_rcpt"/>
</dbReference>
<evidence type="ECO:0000256" key="8">
    <source>
        <dbReference type="ARBA" id="ARBA00023170"/>
    </source>
</evidence>
<reference evidence="12 13" key="2">
    <citation type="journal article" date="2010" name="Nucleic Acids Res.">
        <title>BeetleBase in 2010: revisions to provide comprehensive genomic information for Tribolium castaneum.</title>
        <authorList>
            <person name="Kim H.S."/>
            <person name="Murphy T."/>
            <person name="Xia J."/>
            <person name="Caragea D."/>
            <person name="Park Y."/>
            <person name="Beeman R.W."/>
            <person name="Lorenzen M.D."/>
            <person name="Butcher S."/>
            <person name="Manak J.R."/>
            <person name="Brown S.J."/>
        </authorList>
    </citation>
    <scope>GENOME REANNOTATION</scope>
    <source>
        <strain evidence="12 13">Georgia GA2</strain>
    </source>
</reference>
<dbReference type="OMA" id="FYELMYL"/>
<dbReference type="AlphaFoldDB" id="A0A139WM52"/>
<evidence type="ECO:0000313" key="12">
    <source>
        <dbReference type="EMBL" id="KYB28921.1"/>
    </source>
</evidence>
<comment type="caution">
    <text evidence="10">Lacks conserved residue(s) required for the propagation of feature annotation.</text>
</comment>